<keyword evidence="3" id="KW-1185">Reference proteome</keyword>
<dbReference type="Pfam" id="PF20197">
    <property type="entry name" value="DUF6560"/>
    <property type="match status" value="1"/>
</dbReference>
<feature type="transmembrane region" description="Helical" evidence="1">
    <location>
        <begin position="12"/>
        <end position="36"/>
    </location>
</feature>
<dbReference type="InterPro" id="IPR046690">
    <property type="entry name" value="DUF6560"/>
</dbReference>
<protein>
    <recommendedName>
        <fullName evidence="4">YcxB-like protein domain-containing protein</fullName>
    </recommendedName>
</protein>
<evidence type="ECO:0008006" key="4">
    <source>
        <dbReference type="Google" id="ProtNLM"/>
    </source>
</evidence>
<dbReference type="RefSeq" id="WP_103238379.1">
    <property type="nucleotide sequence ID" value="NZ_JANJZD010000004.1"/>
</dbReference>
<accession>A0A2K4ZCT8</accession>
<gene>
    <name evidence="2" type="ORF">AMURIS_00989</name>
</gene>
<dbReference type="EMBL" id="OFSM01000004">
    <property type="protein sequence ID" value="SOY28282.1"/>
    <property type="molecule type" value="Genomic_DNA"/>
</dbReference>
<proteinExistence type="predicted"/>
<feature type="transmembrane region" description="Helical" evidence="1">
    <location>
        <begin position="42"/>
        <end position="65"/>
    </location>
</feature>
<reference evidence="2 3" key="1">
    <citation type="submission" date="2018-01" db="EMBL/GenBank/DDBJ databases">
        <authorList>
            <person name="Gaut B.S."/>
            <person name="Morton B.R."/>
            <person name="Clegg M.T."/>
            <person name="Duvall M.R."/>
        </authorList>
    </citation>
    <scope>NUCLEOTIDE SEQUENCE [LARGE SCALE GENOMIC DNA]</scope>
    <source>
        <strain evidence="2">GP69</strain>
    </source>
</reference>
<evidence type="ECO:0000313" key="2">
    <source>
        <dbReference type="EMBL" id="SOY28282.1"/>
    </source>
</evidence>
<keyword evidence="1" id="KW-0472">Membrane</keyword>
<name>A0A2K4ZCT8_9FIRM</name>
<keyword evidence="1" id="KW-0812">Transmembrane</keyword>
<evidence type="ECO:0000313" key="3">
    <source>
        <dbReference type="Proteomes" id="UP000236311"/>
    </source>
</evidence>
<dbReference type="Proteomes" id="UP000236311">
    <property type="component" value="Unassembled WGS sequence"/>
</dbReference>
<sequence>MNSYKIRQTSLLGTIFIFLLILSGLRILFVALMLFMGGTEELSFLTVIMAPVYVVVFIVSIFMVIRTRRSDLVLNDDGLVYTPPLGATKLLFYSDLEKVSMGGRSYIIYTRDGKKLITFDDFRTQNASGIIAFLKSKGVPMEM</sequence>
<keyword evidence="1" id="KW-1133">Transmembrane helix</keyword>
<dbReference type="AlphaFoldDB" id="A0A2K4ZCT8"/>
<evidence type="ECO:0000256" key="1">
    <source>
        <dbReference type="SAM" id="Phobius"/>
    </source>
</evidence>
<organism evidence="2 3">
    <name type="scientific">Acetatifactor muris</name>
    <dbReference type="NCBI Taxonomy" id="879566"/>
    <lineage>
        <taxon>Bacteria</taxon>
        <taxon>Bacillati</taxon>
        <taxon>Bacillota</taxon>
        <taxon>Clostridia</taxon>
        <taxon>Lachnospirales</taxon>
        <taxon>Lachnospiraceae</taxon>
        <taxon>Acetatifactor</taxon>
    </lineage>
</organism>